<sequence length="65" mass="7463">MKNEKWYVLKRGSINNTKKKNGLAQACVMGNEGIALTKDDCGEILCEGDYKTCETYYSNWVRKHN</sequence>
<name>A0A239AJJ4_9FIRM</name>
<keyword evidence="2" id="KW-1185">Reference proteome</keyword>
<evidence type="ECO:0000313" key="2">
    <source>
        <dbReference type="Proteomes" id="UP000198304"/>
    </source>
</evidence>
<protein>
    <submittedName>
        <fullName evidence="1">Uncharacterized protein</fullName>
    </submittedName>
</protein>
<evidence type="ECO:0000313" key="1">
    <source>
        <dbReference type="EMBL" id="SNR95847.1"/>
    </source>
</evidence>
<dbReference type="EMBL" id="FZOJ01000002">
    <property type="protein sequence ID" value="SNR95847.1"/>
    <property type="molecule type" value="Genomic_DNA"/>
</dbReference>
<accession>A0A239AJJ4</accession>
<reference evidence="1 2" key="1">
    <citation type="submission" date="2017-06" db="EMBL/GenBank/DDBJ databases">
        <authorList>
            <person name="Kim H.J."/>
            <person name="Triplett B.A."/>
        </authorList>
    </citation>
    <scope>NUCLEOTIDE SEQUENCE [LARGE SCALE GENOMIC DNA]</scope>
    <source>
        <strain evidence="1 2">SCA</strain>
    </source>
</reference>
<dbReference type="AlphaFoldDB" id="A0A239AJJ4"/>
<dbReference type="RefSeq" id="WP_089281291.1">
    <property type="nucleotide sequence ID" value="NZ_FZOJ01000002.1"/>
</dbReference>
<dbReference type="Proteomes" id="UP000198304">
    <property type="component" value="Unassembled WGS sequence"/>
</dbReference>
<proteinExistence type="predicted"/>
<organism evidence="1 2">
    <name type="scientific">Anaerovirgula multivorans</name>
    <dbReference type="NCBI Taxonomy" id="312168"/>
    <lineage>
        <taxon>Bacteria</taxon>
        <taxon>Bacillati</taxon>
        <taxon>Bacillota</taxon>
        <taxon>Clostridia</taxon>
        <taxon>Peptostreptococcales</taxon>
        <taxon>Natronincolaceae</taxon>
        <taxon>Anaerovirgula</taxon>
    </lineage>
</organism>
<gene>
    <name evidence="1" type="ORF">SAMN05446037_100291</name>
</gene>